<feature type="domain" description="Non-reducing end beta-L-arabinofuranosidase-like GH127 catalytic" evidence="3">
    <location>
        <begin position="578"/>
        <end position="674"/>
    </location>
</feature>
<feature type="transmembrane region" description="Helical" evidence="2">
    <location>
        <begin position="188"/>
        <end position="209"/>
    </location>
</feature>
<keyword evidence="2" id="KW-1133">Transmembrane helix</keyword>
<evidence type="ECO:0000313" key="5">
    <source>
        <dbReference type="Proteomes" id="UP000306102"/>
    </source>
</evidence>
<reference evidence="4 5" key="1">
    <citation type="journal article" date="2018" name="Proc. Natl. Acad. Sci. U.S.A.">
        <title>Draft genome sequence of Camellia sinensis var. sinensis provides insights into the evolution of the tea genome and tea quality.</title>
        <authorList>
            <person name="Wei C."/>
            <person name="Yang H."/>
            <person name="Wang S."/>
            <person name="Zhao J."/>
            <person name="Liu C."/>
            <person name="Gao L."/>
            <person name="Xia E."/>
            <person name="Lu Y."/>
            <person name="Tai Y."/>
            <person name="She G."/>
            <person name="Sun J."/>
            <person name="Cao H."/>
            <person name="Tong W."/>
            <person name="Gao Q."/>
            <person name="Li Y."/>
            <person name="Deng W."/>
            <person name="Jiang X."/>
            <person name="Wang W."/>
            <person name="Chen Q."/>
            <person name="Zhang S."/>
            <person name="Li H."/>
            <person name="Wu J."/>
            <person name="Wang P."/>
            <person name="Li P."/>
            <person name="Shi C."/>
            <person name="Zheng F."/>
            <person name="Jian J."/>
            <person name="Huang B."/>
            <person name="Shan D."/>
            <person name="Shi M."/>
            <person name="Fang C."/>
            <person name="Yue Y."/>
            <person name="Li F."/>
            <person name="Li D."/>
            <person name="Wei S."/>
            <person name="Han B."/>
            <person name="Jiang C."/>
            <person name="Yin Y."/>
            <person name="Xia T."/>
            <person name="Zhang Z."/>
            <person name="Bennetzen J.L."/>
            <person name="Zhao S."/>
            <person name="Wan X."/>
        </authorList>
    </citation>
    <scope>NUCLEOTIDE SEQUENCE [LARGE SCALE GENOMIC DNA]</scope>
    <source>
        <strain evidence="5">cv. Shuchazao</strain>
        <tissue evidence="4">Leaf</tissue>
    </source>
</reference>
<dbReference type="Gene3D" id="3.30.230.10">
    <property type="match status" value="1"/>
</dbReference>
<proteinExistence type="predicted"/>
<feature type="region of interest" description="Disordered" evidence="1">
    <location>
        <begin position="449"/>
        <end position="469"/>
    </location>
</feature>
<dbReference type="Gene3D" id="1.20.1440.340">
    <property type="match status" value="1"/>
</dbReference>
<gene>
    <name evidence="4" type="ORF">TEA_006484</name>
</gene>
<protein>
    <recommendedName>
        <fullName evidence="3">Non-reducing end beta-L-arabinofuranosidase-like GH127 catalytic domain-containing protein</fullName>
    </recommendedName>
</protein>
<dbReference type="PANTHER" id="PTHR31151:SF0">
    <property type="entry name" value="PROLINE-TRNA LIGASE (DUF1680)"/>
    <property type="match status" value="1"/>
</dbReference>
<evidence type="ECO:0000256" key="1">
    <source>
        <dbReference type="SAM" id="MobiDB-lite"/>
    </source>
</evidence>
<dbReference type="SUPFAM" id="SSF54211">
    <property type="entry name" value="Ribosomal protein S5 domain 2-like"/>
    <property type="match status" value="1"/>
</dbReference>
<accession>A0A4S4DFY5</accession>
<keyword evidence="5" id="KW-1185">Reference proteome</keyword>
<dbReference type="InterPro" id="IPR020568">
    <property type="entry name" value="Ribosomal_Su5_D2-typ_SF"/>
</dbReference>
<evidence type="ECO:0000259" key="3">
    <source>
        <dbReference type="Pfam" id="PF07944"/>
    </source>
</evidence>
<dbReference type="Proteomes" id="UP000306102">
    <property type="component" value="Unassembled WGS sequence"/>
</dbReference>
<evidence type="ECO:0000256" key="2">
    <source>
        <dbReference type="SAM" id="Phobius"/>
    </source>
</evidence>
<evidence type="ECO:0000313" key="4">
    <source>
        <dbReference type="EMBL" id="THG01638.1"/>
    </source>
</evidence>
<dbReference type="Pfam" id="PF07944">
    <property type="entry name" value="Beta-AFase-like_GH127_cat"/>
    <property type="match status" value="1"/>
</dbReference>
<sequence>MNDHIIKMGHAKGPPKSLSPWLTEERISKRKSEYQKRKKIGPGKKQLVILLDEVVEGTLHDWVKKNPLIDSKYPERLSKYFIGILGIYLMASYTSDVLRQPHREICANNVYLVNVNAKLGKAVNPEWYEKTLGDDVDKFCVCDTDDERATAAALKIAPLHLDHAFFCPGLLFLFRLTIRLICIDHSSLLLVVVRLQLLLFFGLTNYMLFVSVGDLTDMLLPSFDPTTDLEEGLLVPVRDIPRLSGYKKEIAQLTCECERHIGTQSGGMDQAISVMAQSGFAELIDFNPIRATDVQLPAGGSFVIAHSLAESQKAVTAATNYNNRVVECRLAAIVLGIKLGMKPQEAISKVKTLSDVEGLCVSFASSRGSSDPVVAVKELLSEEPYRAENIEKITEENLQSIFADSPTSLDVLKVARLYKLFQCEEKNNISVQMQPLESKQMAIINQGMDSEGDDSNSPTFHAMDSEGADSNSPTFHGIYDDLLGPPIDGVYPGLLVAPINPPELGVGTGLPDIPIDPPAFGVYTVLLGPLIDGHRELLVSIRFNKPGWQWSGCFLPDHLSDTQVKMQNHVSGAVSMIRASASAQMWASTHNDTLKEKMSALVNALSACPDKMGTRYLSAFPPELFDCFEAIKPVWAPYYTIDKILAGLLDQHIFANNDQALKMVTWMVDYFYKLFRM</sequence>
<keyword evidence="2" id="KW-0812">Transmembrane</keyword>
<dbReference type="InterPro" id="IPR014721">
    <property type="entry name" value="Ribsml_uS5_D2-typ_fold_subgr"/>
</dbReference>
<dbReference type="STRING" id="542762.A0A4S4DFY5"/>
<dbReference type="EMBL" id="SDRB02011375">
    <property type="protein sequence ID" value="THG01638.1"/>
    <property type="molecule type" value="Genomic_DNA"/>
</dbReference>
<dbReference type="PANTHER" id="PTHR31151">
    <property type="entry name" value="PROLINE-TRNA LIGASE (DUF1680)"/>
    <property type="match status" value="1"/>
</dbReference>
<name>A0A4S4DFY5_CAMSN</name>
<keyword evidence="2" id="KW-0472">Membrane</keyword>
<comment type="caution">
    <text evidence="4">The sequence shown here is derived from an EMBL/GenBank/DDBJ whole genome shotgun (WGS) entry which is preliminary data.</text>
</comment>
<dbReference type="AlphaFoldDB" id="A0A4S4DFY5"/>
<dbReference type="InterPro" id="IPR012878">
    <property type="entry name" value="Beta-AFase-like_GH127_cat"/>
</dbReference>
<organism evidence="4 5">
    <name type="scientific">Camellia sinensis var. sinensis</name>
    <name type="common">China tea</name>
    <dbReference type="NCBI Taxonomy" id="542762"/>
    <lineage>
        <taxon>Eukaryota</taxon>
        <taxon>Viridiplantae</taxon>
        <taxon>Streptophyta</taxon>
        <taxon>Embryophyta</taxon>
        <taxon>Tracheophyta</taxon>
        <taxon>Spermatophyta</taxon>
        <taxon>Magnoliopsida</taxon>
        <taxon>eudicotyledons</taxon>
        <taxon>Gunneridae</taxon>
        <taxon>Pentapetalae</taxon>
        <taxon>asterids</taxon>
        <taxon>Ericales</taxon>
        <taxon>Theaceae</taxon>
        <taxon>Camellia</taxon>
    </lineage>
</organism>